<organism evidence="8 9">
    <name type="scientific">Streptococcus pseudopneumoniae</name>
    <dbReference type="NCBI Taxonomy" id="257758"/>
    <lineage>
        <taxon>Bacteria</taxon>
        <taxon>Bacillati</taxon>
        <taxon>Bacillota</taxon>
        <taxon>Bacilli</taxon>
        <taxon>Lactobacillales</taxon>
        <taxon>Streptococcaceae</taxon>
        <taxon>Streptococcus</taxon>
    </lineage>
</organism>
<evidence type="ECO:0000259" key="7">
    <source>
        <dbReference type="Pfam" id="PF00746"/>
    </source>
</evidence>
<evidence type="ECO:0000256" key="2">
    <source>
        <dbReference type="ARBA" id="ARBA00022525"/>
    </source>
</evidence>
<proteinExistence type="predicted"/>
<keyword evidence="4" id="KW-0572">Peptidoglycan-anchor</keyword>
<feature type="signal peptide" evidence="6">
    <location>
        <begin position="1"/>
        <end position="26"/>
    </location>
</feature>
<feature type="chain" id="PRO_5006689351" evidence="6">
    <location>
        <begin position="27"/>
        <end position="363"/>
    </location>
</feature>
<sequence length="363" mass="41078">MKKYLLQSLLVSTVALVTISPNLVLAESAETKFSDTVPSALNLEPAVTETTGESLTEQKSSDRENESNVQQSTKEIIKKETEDMKSVTSEEYASNVSDFNKISIAEVRQIFTSEDSEHTLYFGRGTCYHCREFSGVLKEFNMLIDKKLEYYDIDGEDFDDSAKEFIFKTIGIPGTPTIIYFKNGKTISGWVGGGITAQQLYDYLYFGKTDEKPKREFENDNKNIINPKNSMQTMDIKEDTVKIKTITNQIPKDIPLSDENLQKKIVVKSQDTFGKTIENIEDNSKDSVVDVKNQENPELLYSKFNEYKSDFIASTNFKKIESEVKNLPQTGEEQSINFVRLGIALFITGILIISSHLNTKNEV</sequence>
<evidence type="ECO:0000256" key="5">
    <source>
        <dbReference type="SAM" id="MobiDB-lite"/>
    </source>
</evidence>
<dbReference type="InterPro" id="IPR046698">
    <property type="entry name" value="PedC-like"/>
</dbReference>
<dbReference type="Pfam" id="PF20207">
    <property type="entry name" value="DUF6568"/>
    <property type="match status" value="1"/>
</dbReference>
<dbReference type="InterPro" id="IPR019931">
    <property type="entry name" value="LPXTG_anchor"/>
</dbReference>
<protein>
    <submittedName>
        <fullName evidence="8">Immunity modification protein</fullName>
    </submittedName>
</protein>
<dbReference type="SUPFAM" id="SSF52833">
    <property type="entry name" value="Thioredoxin-like"/>
    <property type="match status" value="1"/>
</dbReference>
<feature type="compositionally biased region" description="Polar residues" evidence="5">
    <location>
        <begin position="48"/>
        <end position="58"/>
    </location>
</feature>
<evidence type="ECO:0000256" key="3">
    <source>
        <dbReference type="ARBA" id="ARBA00022729"/>
    </source>
</evidence>
<gene>
    <name evidence="8" type="ORF">ERS021757_01813</name>
</gene>
<dbReference type="CDD" id="cd02947">
    <property type="entry name" value="TRX_family"/>
    <property type="match status" value="1"/>
</dbReference>
<reference evidence="9" key="1">
    <citation type="submission" date="2015-03" db="EMBL/GenBank/DDBJ databases">
        <authorList>
            <consortium name="Pathogen Informatics"/>
        </authorList>
    </citation>
    <scope>NUCLEOTIDE SEQUENCE [LARGE SCALE GENOMIC DNA]</scope>
    <source>
        <strain evidence="9">SMRU2248</strain>
    </source>
</reference>
<keyword evidence="1" id="KW-0134">Cell wall</keyword>
<keyword evidence="3 6" id="KW-0732">Signal</keyword>
<feature type="region of interest" description="Disordered" evidence="5">
    <location>
        <begin position="44"/>
        <end position="73"/>
    </location>
</feature>
<dbReference type="EMBL" id="CMJT01000020">
    <property type="protein sequence ID" value="CKB16324.1"/>
    <property type="molecule type" value="Genomic_DNA"/>
</dbReference>
<evidence type="ECO:0000313" key="9">
    <source>
        <dbReference type="Proteomes" id="UP000041827"/>
    </source>
</evidence>
<dbReference type="RefSeq" id="WP_050261966.1">
    <property type="nucleotide sequence ID" value="NZ_CMJT01000020.1"/>
</dbReference>
<dbReference type="Gene3D" id="3.40.30.10">
    <property type="entry name" value="Glutaredoxin"/>
    <property type="match status" value="1"/>
</dbReference>
<accession>A0A0T8UE75</accession>
<keyword evidence="2" id="KW-0964">Secreted</keyword>
<dbReference type="Pfam" id="PF00746">
    <property type="entry name" value="Gram_pos_anchor"/>
    <property type="match status" value="1"/>
</dbReference>
<evidence type="ECO:0000256" key="6">
    <source>
        <dbReference type="SAM" id="SignalP"/>
    </source>
</evidence>
<dbReference type="NCBIfam" id="TIGR01167">
    <property type="entry name" value="LPXTG_anchor"/>
    <property type="match status" value="1"/>
</dbReference>
<feature type="domain" description="Gram-positive cocci surface proteins LPxTG" evidence="7">
    <location>
        <begin position="322"/>
        <end position="352"/>
    </location>
</feature>
<evidence type="ECO:0000256" key="1">
    <source>
        <dbReference type="ARBA" id="ARBA00022512"/>
    </source>
</evidence>
<dbReference type="AlphaFoldDB" id="A0A0T8UE75"/>
<name>A0A0T8UE75_9STRE</name>
<dbReference type="InterPro" id="IPR036249">
    <property type="entry name" value="Thioredoxin-like_sf"/>
</dbReference>
<evidence type="ECO:0000313" key="8">
    <source>
        <dbReference type="EMBL" id="CKB16324.1"/>
    </source>
</evidence>
<evidence type="ECO:0000256" key="4">
    <source>
        <dbReference type="ARBA" id="ARBA00023088"/>
    </source>
</evidence>
<dbReference type="Proteomes" id="UP000041827">
    <property type="component" value="Unassembled WGS sequence"/>
</dbReference>